<dbReference type="PRINTS" id="PR00252">
    <property type="entry name" value="NRIONCHANNEL"/>
</dbReference>
<comment type="similarity">
    <text evidence="11">Belongs to the ligand-gated ion channel (TC 1.A.9) family.</text>
</comment>
<evidence type="ECO:0000256" key="6">
    <source>
        <dbReference type="ARBA" id="ARBA00022729"/>
    </source>
</evidence>
<dbReference type="CDD" id="cd18990">
    <property type="entry name" value="LGIC_ECD_GABAAR"/>
    <property type="match status" value="1"/>
</dbReference>
<feature type="transmembrane region" description="Helical" evidence="11">
    <location>
        <begin position="306"/>
        <end position="326"/>
    </location>
</feature>
<keyword evidence="3 11" id="KW-0813">Transport</keyword>
<dbReference type="GO" id="GO:0005886">
    <property type="term" value="C:plasma membrane"/>
    <property type="evidence" value="ECO:0007669"/>
    <property type="project" value="UniProtKB-SubCell"/>
</dbReference>
<comment type="caution">
    <text evidence="11">Lacks conserved residue(s) required for the propagation of feature annotation.</text>
</comment>
<dbReference type="CDD" id="cd19049">
    <property type="entry name" value="LGIC_TM_anion"/>
    <property type="match status" value="1"/>
</dbReference>
<evidence type="ECO:0000256" key="3">
    <source>
        <dbReference type="ARBA" id="ARBA00022448"/>
    </source>
</evidence>
<dbReference type="InterPro" id="IPR036734">
    <property type="entry name" value="Neur_chan_lig-bd_sf"/>
</dbReference>
<dbReference type="PRINTS" id="PR00253">
    <property type="entry name" value="GABAARECEPTR"/>
</dbReference>
<dbReference type="Proteomes" id="UP000054805">
    <property type="component" value="Unassembled WGS sequence"/>
</dbReference>
<evidence type="ECO:0000256" key="5">
    <source>
        <dbReference type="ARBA" id="ARBA00022692"/>
    </source>
</evidence>
<dbReference type="InterPro" id="IPR006202">
    <property type="entry name" value="Neur_chan_lig-bd"/>
</dbReference>
<feature type="transmembrane region" description="Helical" evidence="11">
    <location>
        <begin position="272"/>
        <end position="294"/>
    </location>
</feature>
<dbReference type="GO" id="GO:0005230">
    <property type="term" value="F:extracellular ligand-gated monoatomic ion channel activity"/>
    <property type="evidence" value="ECO:0007669"/>
    <property type="project" value="InterPro"/>
</dbReference>
<dbReference type="Gene3D" id="2.70.170.10">
    <property type="entry name" value="Neurotransmitter-gated ion-channel ligand-binding domain"/>
    <property type="match status" value="1"/>
</dbReference>
<dbReference type="EMBL" id="JYDR01000013">
    <property type="protein sequence ID" value="KRY76184.1"/>
    <property type="molecule type" value="Genomic_DNA"/>
</dbReference>
<dbReference type="Pfam" id="PF02931">
    <property type="entry name" value="Neur_chan_LBD"/>
    <property type="match status" value="1"/>
</dbReference>
<keyword evidence="9 11" id="KW-0472">Membrane</keyword>
<keyword evidence="17" id="KW-1185">Reference proteome</keyword>
<keyword evidence="8 11" id="KW-0406">Ion transport</keyword>
<feature type="domain" description="Neurotransmitter-gated ion-channel ligand-binding" evidence="12">
    <location>
        <begin position="74"/>
        <end position="272"/>
    </location>
</feature>
<comment type="caution">
    <text evidence="14">The sequence shown here is derived from an EMBL/GenBank/DDBJ whole genome shotgun (WGS) entry which is preliminary data.</text>
</comment>
<evidence type="ECO:0000256" key="11">
    <source>
        <dbReference type="RuleBase" id="RU000687"/>
    </source>
</evidence>
<evidence type="ECO:0000256" key="8">
    <source>
        <dbReference type="ARBA" id="ARBA00023065"/>
    </source>
</evidence>
<feature type="transmembrane region" description="Helical" evidence="11">
    <location>
        <begin position="449"/>
        <end position="468"/>
    </location>
</feature>
<keyword evidence="10 11" id="KW-0407">Ion channel</keyword>
<gene>
    <name evidence="14" type="primary">lgc-50</name>
    <name evidence="14" type="ORF">T4A_13711</name>
    <name evidence="15" type="ORF">T4B_13107</name>
</gene>
<evidence type="ECO:0000259" key="13">
    <source>
        <dbReference type="Pfam" id="PF02932"/>
    </source>
</evidence>
<reference evidence="16 17" key="1">
    <citation type="submission" date="2015-01" db="EMBL/GenBank/DDBJ databases">
        <title>Evolution of Trichinella species and genotypes.</title>
        <authorList>
            <person name="Korhonen P.K."/>
            <person name="Edoardo P."/>
            <person name="Giuseppe L.R."/>
            <person name="Gasser R.B."/>
        </authorList>
    </citation>
    <scope>NUCLEOTIDE SEQUENCE [LARGE SCALE GENOMIC DNA]</scope>
    <source>
        <strain evidence="14">ISS13</strain>
        <strain evidence="15">ISS588</strain>
    </source>
</reference>
<dbReference type="EMBL" id="JYDS01000322">
    <property type="protein sequence ID" value="KRZ14172.1"/>
    <property type="molecule type" value="Genomic_DNA"/>
</dbReference>
<feature type="non-terminal residue" evidence="14">
    <location>
        <position position="1"/>
    </location>
</feature>
<evidence type="ECO:0000313" key="14">
    <source>
        <dbReference type="EMBL" id="KRY76184.1"/>
    </source>
</evidence>
<dbReference type="AlphaFoldDB" id="A0A0V1EQZ1"/>
<dbReference type="SUPFAM" id="SSF63712">
    <property type="entry name" value="Nicotinic receptor ligand binding domain-like"/>
    <property type="match status" value="1"/>
</dbReference>
<evidence type="ECO:0000256" key="4">
    <source>
        <dbReference type="ARBA" id="ARBA00022475"/>
    </source>
</evidence>
<keyword evidence="6" id="KW-0732">Signal</keyword>
<feature type="transmembrane region" description="Helical" evidence="11">
    <location>
        <begin position="12"/>
        <end position="35"/>
    </location>
</feature>
<keyword evidence="4" id="KW-1003">Cell membrane</keyword>
<dbReference type="Proteomes" id="UP000054632">
    <property type="component" value="Unassembled WGS sequence"/>
</dbReference>
<protein>
    <submittedName>
        <fullName evidence="14">Ligand-gated ion channel 50</fullName>
    </submittedName>
</protein>
<dbReference type="Gene3D" id="1.20.58.390">
    <property type="entry name" value="Neurotransmitter-gated ion-channel transmembrane domain"/>
    <property type="match status" value="1"/>
</dbReference>
<feature type="transmembrane region" description="Helical" evidence="11">
    <location>
        <begin position="480"/>
        <end position="496"/>
    </location>
</feature>
<sequence length="523" mass="62007">LIELLSSIYFPMILVVVSFVRLIFFFSFIILLTWLNGCCSSELKHLNNDEPLRDQRPDCTHDIDVMHQLVDFDRSGYNKYRLPKPFGVKVRLEMWIQSITSISEQTQDFEVDLYLNEMWEDPRLRFDHLNPCKPNISLDNSMLEKIWTPNTCFINSKEAFIHKSPFTNIFLMIYNNGSVWTNYRIKLTGPCQMELRNFPMDEQRCSLTFLSFNYNNHEVQMLWSEQQPISILGNTELPDFTIVKTLATTENVEYPAGWWDELTITFVFQRRYGWYIFQGYIPTYLIIIISWISFHLGTMALPARTMLGVNALLAMTFQFGNIISNLPRVSYIKAIDVWMLSGMTFIFASLLELAIVGHLAHLKTRKQQTWNENTQARGSPIFWRKENAQTLVSYPSSKEWIEPTSVTNSLRDIPDINFTFLEVRQRSRFKLWKEMKPAKQWDAEDIDRLSAIIFPAVFFCFNVFYWGYYVGYSKRSERTYFVFCCFSLFFMHNFYSKIITCRKVKKYHLNVFFFDHVNQFFVN</sequence>
<dbReference type="InterPro" id="IPR006028">
    <property type="entry name" value="GABAA/Glycine_rcpt"/>
</dbReference>
<evidence type="ECO:0000313" key="16">
    <source>
        <dbReference type="Proteomes" id="UP000054632"/>
    </source>
</evidence>
<name>A0A0V1EQZ1_TRIPS</name>
<feature type="domain" description="Neurotransmitter-gated ion-channel transmembrane" evidence="13">
    <location>
        <begin position="280"/>
        <end position="377"/>
    </location>
</feature>
<dbReference type="InterPro" id="IPR038050">
    <property type="entry name" value="Neuro_actylchol_rec"/>
</dbReference>
<evidence type="ECO:0000256" key="9">
    <source>
        <dbReference type="ARBA" id="ARBA00023136"/>
    </source>
</evidence>
<evidence type="ECO:0000313" key="17">
    <source>
        <dbReference type="Proteomes" id="UP000054805"/>
    </source>
</evidence>
<dbReference type="PROSITE" id="PS00236">
    <property type="entry name" value="NEUROTR_ION_CHANNEL"/>
    <property type="match status" value="1"/>
</dbReference>
<accession>A0A0V1EQZ1</accession>
<dbReference type="InterPro" id="IPR006201">
    <property type="entry name" value="Neur_channel"/>
</dbReference>
<keyword evidence="5 11" id="KW-0812">Transmembrane</keyword>
<evidence type="ECO:0000256" key="2">
    <source>
        <dbReference type="ARBA" id="ARBA00004236"/>
    </source>
</evidence>
<evidence type="ECO:0000313" key="15">
    <source>
        <dbReference type="EMBL" id="KRZ14172.1"/>
    </source>
</evidence>
<dbReference type="PANTHER" id="PTHR18945">
    <property type="entry name" value="NEUROTRANSMITTER GATED ION CHANNEL"/>
    <property type="match status" value="1"/>
</dbReference>
<dbReference type="InterPro" id="IPR036719">
    <property type="entry name" value="Neuro-gated_channel_TM_sf"/>
</dbReference>
<feature type="transmembrane region" description="Helical" evidence="11">
    <location>
        <begin position="338"/>
        <end position="360"/>
    </location>
</feature>
<dbReference type="InterPro" id="IPR006029">
    <property type="entry name" value="Neurotrans-gated_channel_TM"/>
</dbReference>
<evidence type="ECO:0000256" key="10">
    <source>
        <dbReference type="ARBA" id="ARBA00023303"/>
    </source>
</evidence>
<comment type="subcellular location">
    <subcellularLocation>
        <location evidence="2">Cell membrane</location>
    </subcellularLocation>
    <subcellularLocation>
        <location evidence="1">Membrane</location>
        <topology evidence="1">Multi-pass membrane protein</topology>
    </subcellularLocation>
</comment>
<proteinExistence type="inferred from homology"/>
<evidence type="ECO:0000259" key="12">
    <source>
        <dbReference type="Pfam" id="PF02931"/>
    </source>
</evidence>
<organism evidence="14 16">
    <name type="scientific">Trichinella pseudospiralis</name>
    <name type="common">Parasitic roundworm</name>
    <dbReference type="NCBI Taxonomy" id="6337"/>
    <lineage>
        <taxon>Eukaryota</taxon>
        <taxon>Metazoa</taxon>
        <taxon>Ecdysozoa</taxon>
        <taxon>Nematoda</taxon>
        <taxon>Enoplea</taxon>
        <taxon>Dorylaimia</taxon>
        <taxon>Trichinellida</taxon>
        <taxon>Trichinellidae</taxon>
        <taxon>Trichinella</taxon>
    </lineage>
</organism>
<dbReference type="SUPFAM" id="SSF90112">
    <property type="entry name" value="Neurotransmitter-gated ion-channel transmembrane pore"/>
    <property type="match status" value="1"/>
</dbReference>
<dbReference type="InterPro" id="IPR018000">
    <property type="entry name" value="Neurotransmitter_ion_chnl_CS"/>
</dbReference>
<evidence type="ECO:0000256" key="7">
    <source>
        <dbReference type="ARBA" id="ARBA00022989"/>
    </source>
</evidence>
<evidence type="ECO:0000256" key="1">
    <source>
        <dbReference type="ARBA" id="ARBA00004141"/>
    </source>
</evidence>
<dbReference type="Pfam" id="PF02932">
    <property type="entry name" value="Neur_chan_memb"/>
    <property type="match status" value="1"/>
</dbReference>
<keyword evidence="7 11" id="KW-1133">Transmembrane helix</keyword>
<dbReference type="GO" id="GO:0004888">
    <property type="term" value="F:transmembrane signaling receptor activity"/>
    <property type="evidence" value="ECO:0007669"/>
    <property type="project" value="InterPro"/>
</dbReference>